<dbReference type="Proteomes" id="UP001623660">
    <property type="component" value="Unassembled WGS sequence"/>
</dbReference>
<sequence>MSKAKITITGLQKDWKENKDGTINMILKADTSQAFPKGLKYLGESIYNIHIAKKTWKKVSDVITKESKLLIQGEPKACVNSKGIPYVVVNCMDMGIIEPKIKEGTHEKIKGEKPIEAKKESQKKPKVETPEKAVVKEKVPEKAQMKKPEKKLIKDENKSTVENWYKNNEIVEINIKDIVLTNEFHLRGCNLYVTNLDKITSDRQRVTVKKIEEGKYTLVIGFKAYILSKVKDFETINAVVTELTHDE</sequence>
<accession>A0ABW8SS47</accession>
<evidence type="ECO:0000313" key="3">
    <source>
        <dbReference type="Proteomes" id="UP001623660"/>
    </source>
</evidence>
<comment type="caution">
    <text evidence="2">The sequence shown here is derived from an EMBL/GenBank/DDBJ whole genome shotgun (WGS) entry which is preliminary data.</text>
</comment>
<dbReference type="EMBL" id="JBJHZX010000138">
    <property type="protein sequence ID" value="MFL0198892.1"/>
    <property type="molecule type" value="Genomic_DNA"/>
</dbReference>
<name>A0ABW8SS47_9CLOT</name>
<evidence type="ECO:0000256" key="1">
    <source>
        <dbReference type="SAM" id="MobiDB-lite"/>
    </source>
</evidence>
<protein>
    <submittedName>
        <fullName evidence="2">Uncharacterized protein</fullName>
    </submittedName>
</protein>
<feature type="non-terminal residue" evidence="2">
    <location>
        <position position="247"/>
    </location>
</feature>
<organism evidence="2 3">
    <name type="scientific">Candidatus Clostridium eludens</name>
    <dbReference type="NCBI Taxonomy" id="3381663"/>
    <lineage>
        <taxon>Bacteria</taxon>
        <taxon>Bacillati</taxon>
        <taxon>Bacillota</taxon>
        <taxon>Clostridia</taxon>
        <taxon>Eubacteriales</taxon>
        <taxon>Clostridiaceae</taxon>
        <taxon>Clostridium</taxon>
    </lineage>
</organism>
<dbReference type="RefSeq" id="WP_406795004.1">
    <property type="nucleotide sequence ID" value="NZ_JBJHZX010000138.1"/>
</dbReference>
<proteinExistence type="predicted"/>
<reference evidence="2 3" key="1">
    <citation type="submission" date="2024-11" db="EMBL/GenBank/DDBJ databases">
        <authorList>
            <person name="Heng Y.C."/>
            <person name="Lim A.C.H."/>
            <person name="Lee J.K.Y."/>
            <person name="Kittelmann S."/>
        </authorList>
    </citation>
    <scope>NUCLEOTIDE SEQUENCE [LARGE SCALE GENOMIC DNA]</scope>
    <source>
        <strain evidence="2 3">WILCCON 0269</strain>
    </source>
</reference>
<keyword evidence="3" id="KW-1185">Reference proteome</keyword>
<evidence type="ECO:0000313" key="2">
    <source>
        <dbReference type="EMBL" id="MFL0198892.1"/>
    </source>
</evidence>
<gene>
    <name evidence="2" type="ORF">ACJDU8_25590</name>
</gene>
<feature type="region of interest" description="Disordered" evidence="1">
    <location>
        <begin position="107"/>
        <end position="133"/>
    </location>
</feature>